<reference evidence="3 4" key="1">
    <citation type="submission" date="2021-03" db="EMBL/GenBank/DDBJ databases">
        <authorList>
            <person name="Xin L."/>
        </authorList>
    </citation>
    <scope>NUCLEOTIDE SEQUENCE [LARGE SCALE GENOMIC DNA]</scope>
    <source>
        <strain evidence="3 4">XHU 5031</strain>
    </source>
</reference>
<dbReference type="Gene3D" id="3.90.1200.10">
    <property type="match status" value="1"/>
</dbReference>
<dbReference type="InterPro" id="IPR011009">
    <property type="entry name" value="Kinase-like_dom_sf"/>
</dbReference>
<dbReference type="SUPFAM" id="SSF56112">
    <property type="entry name" value="Protein kinase-like (PK-like)"/>
    <property type="match status" value="1"/>
</dbReference>
<proteinExistence type="predicted"/>
<accession>A0ABS3ID36</accession>
<dbReference type="EMBL" id="JAFMPK010000047">
    <property type="protein sequence ID" value="MBO0610884.1"/>
    <property type="molecule type" value="Genomic_DNA"/>
</dbReference>
<evidence type="ECO:0000313" key="4">
    <source>
        <dbReference type="Proteomes" id="UP000664617"/>
    </source>
</evidence>
<dbReference type="Proteomes" id="UP000664617">
    <property type="component" value="Unassembled WGS sequence"/>
</dbReference>
<evidence type="ECO:0000259" key="2">
    <source>
        <dbReference type="Pfam" id="PF01636"/>
    </source>
</evidence>
<evidence type="ECO:0000313" key="3">
    <source>
        <dbReference type="EMBL" id="MBO0610884.1"/>
    </source>
</evidence>
<keyword evidence="4" id="KW-1185">Reference proteome</keyword>
<gene>
    <name evidence="3" type="ORF">J0911_17810</name>
</gene>
<feature type="compositionally biased region" description="Basic residues" evidence="1">
    <location>
        <begin position="201"/>
        <end position="211"/>
    </location>
</feature>
<comment type="caution">
    <text evidence="3">The sequence shown here is derived from an EMBL/GenBank/DDBJ whole genome shotgun (WGS) entry which is preliminary data.</text>
</comment>
<sequence>METNGWLLAGYTYVPGRHANLTPGSPHIPAVIDLVSRLADDLTPSPVPDMASLVKKYARFAGWKRLADQHADLLDPWEKDHLDQLVQADRDITDVLEGRSVVHGDVHELNLLVADGIASLVDWAWARTGPAWVDSALLTIRLIAAGHPPADAEQLTAPTWGMRQPTTSTTAVATFAAATYGMWRKLAVEHPSPHRNGPVHAARRWTQHRMS</sequence>
<evidence type="ECO:0000256" key="1">
    <source>
        <dbReference type="SAM" id="MobiDB-lite"/>
    </source>
</evidence>
<dbReference type="InterPro" id="IPR002575">
    <property type="entry name" value="Aminoglycoside_PTrfase"/>
</dbReference>
<feature type="domain" description="Aminoglycoside phosphotransferase" evidence="2">
    <location>
        <begin position="4"/>
        <end position="159"/>
    </location>
</feature>
<dbReference type="Pfam" id="PF01636">
    <property type="entry name" value="APH"/>
    <property type="match status" value="1"/>
</dbReference>
<name>A0ABS3ID36_9MICO</name>
<organism evidence="3 4">
    <name type="scientific">Myceligenerans salitolerans</name>
    <dbReference type="NCBI Taxonomy" id="1230528"/>
    <lineage>
        <taxon>Bacteria</taxon>
        <taxon>Bacillati</taxon>
        <taxon>Actinomycetota</taxon>
        <taxon>Actinomycetes</taxon>
        <taxon>Micrococcales</taxon>
        <taxon>Promicromonosporaceae</taxon>
        <taxon>Myceligenerans</taxon>
    </lineage>
</organism>
<reference evidence="4" key="2">
    <citation type="submission" date="2023-07" db="EMBL/GenBank/DDBJ databases">
        <title>Myceligenerans salitolerans sp. nov., a halotolerant actinomycete isolated from a salt lake in Xinjiang, China.</title>
        <authorList>
            <person name="Guan T."/>
        </authorList>
    </citation>
    <scope>NUCLEOTIDE SEQUENCE [LARGE SCALE GENOMIC DNA]</scope>
    <source>
        <strain evidence="4">XHU 5031</strain>
    </source>
</reference>
<protein>
    <submittedName>
        <fullName evidence="3">Phosphotransferase</fullName>
    </submittedName>
</protein>
<feature type="region of interest" description="Disordered" evidence="1">
    <location>
        <begin position="191"/>
        <end position="211"/>
    </location>
</feature>